<dbReference type="AlphaFoldDB" id="A0A834WKD6"/>
<reference evidence="2" key="1">
    <citation type="submission" date="2020-09" db="EMBL/GenBank/DDBJ databases">
        <title>Genome-Enabled Discovery of Anthraquinone Biosynthesis in Senna tora.</title>
        <authorList>
            <person name="Kang S.-H."/>
            <person name="Pandey R.P."/>
            <person name="Lee C.-M."/>
            <person name="Sim J.-S."/>
            <person name="Jeong J.-T."/>
            <person name="Choi B.-S."/>
            <person name="Jung M."/>
            <person name="Ginzburg D."/>
            <person name="Zhao K."/>
            <person name="Won S.Y."/>
            <person name="Oh T.-J."/>
            <person name="Yu Y."/>
            <person name="Kim N.-H."/>
            <person name="Lee O.R."/>
            <person name="Lee T.-H."/>
            <person name="Bashyal P."/>
            <person name="Kim T.-S."/>
            <person name="Lee W.-H."/>
            <person name="Kawkins C."/>
            <person name="Kim C.-K."/>
            <person name="Kim J.S."/>
            <person name="Ahn B.O."/>
            <person name="Rhee S.Y."/>
            <person name="Sohng J.K."/>
        </authorList>
    </citation>
    <scope>NUCLEOTIDE SEQUENCE</scope>
    <source>
        <tissue evidence="2">Leaf</tissue>
    </source>
</reference>
<evidence type="ECO:0000313" key="3">
    <source>
        <dbReference type="Proteomes" id="UP000634136"/>
    </source>
</evidence>
<organism evidence="2 3">
    <name type="scientific">Senna tora</name>
    <dbReference type="NCBI Taxonomy" id="362788"/>
    <lineage>
        <taxon>Eukaryota</taxon>
        <taxon>Viridiplantae</taxon>
        <taxon>Streptophyta</taxon>
        <taxon>Embryophyta</taxon>
        <taxon>Tracheophyta</taxon>
        <taxon>Spermatophyta</taxon>
        <taxon>Magnoliopsida</taxon>
        <taxon>eudicotyledons</taxon>
        <taxon>Gunneridae</taxon>
        <taxon>Pentapetalae</taxon>
        <taxon>rosids</taxon>
        <taxon>fabids</taxon>
        <taxon>Fabales</taxon>
        <taxon>Fabaceae</taxon>
        <taxon>Caesalpinioideae</taxon>
        <taxon>Cassia clade</taxon>
        <taxon>Senna</taxon>
    </lineage>
</organism>
<accession>A0A834WKD6</accession>
<feature type="compositionally biased region" description="Gly residues" evidence="1">
    <location>
        <begin position="171"/>
        <end position="181"/>
    </location>
</feature>
<dbReference type="PANTHER" id="PTHR34130">
    <property type="entry name" value="OS08G0243800 PROTEIN"/>
    <property type="match status" value="1"/>
</dbReference>
<dbReference type="Proteomes" id="UP000634136">
    <property type="component" value="Unassembled WGS sequence"/>
</dbReference>
<protein>
    <submittedName>
        <fullName evidence="2">Uncharacterized protein</fullName>
    </submittedName>
</protein>
<dbReference type="OrthoDB" id="1576948at2759"/>
<comment type="caution">
    <text evidence="2">The sequence shown here is derived from an EMBL/GenBank/DDBJ whole genome shotgun (WGS) entry which is preliminary data.</text>
</comment>
<gene>
    <name evidence="2" type="ORF">G2W53_025554</name>
</gene>
<sequence>MMVATEFHSYQEAQDPFEAEETLSLSDLPITGDSAQCDFESYSKKMTNAGFDDDDDDDFFEFFSEDFTASTRSVEKDIIFCGKIINTCYSESLNDVAKQSNKVLHQKGTRMEGFEEFEVRLFRREGFADEVGDDEEQVVLVYVWNGVADEVADGNGVERHQEQAEPAAEPGAGGRGSGGEQEQGEELVVGEDIEVVGFRVPK</sequence>
<proteinExistence type="predicted"/>
<dbReference type="PANTHER" id="PTHR34130:SF5">
    <property type="entry name" value="OS08G0243800 PROTEIN"/>
    <property type="match status" value="1"/>
</dbReference>
<evidence type="ECO:0000256" key="1">
    <source>
        <dbReference type="SAM" id="MobiDB-lite"/>
    </source>
</evidence>
<name>A0A834WKD6_9FABA</name>
<keyword evidence="3" id="KW-1185">Reference proteome</keyword>
<evidence type="ECO:0000313" key="2">
    <source>
        <dbReference type="EMBL" id="KAF7820099.1"/>
    </source>
</evidence>
<feature type="region of interest" description="Disordered" evidence="1">
    <location>
        <begin position="156"/>
        <end position="190"/>
    </location>
</feature>
<dbReference type="EMBL" id="JAAIUW010000008">
    <property type="protein sequence ID" value="KAF7820099.1"/>
    <property type="molecule type" value="Genomic_DNA"/>
</dbReference>